<dbReference type="EMBL" id="BMHV01000024">
    <property type="protein sequence ID" value="GGF72282.1"/>
    <property type="molecule type" value="Genomic_DNA"/>
</dbReference>
<dbReference type="PANTHER" id="PTHR13887:SF14">
    <property type="entry name" value="DISULFIDE BOND FORMATION PROTEIN D"/>
    <property type="match status" value="1"/>
</dbReference>
<dbReference type="InterPro" id="IPR036249">
    <property type="entry name" value="Thioredoxin-like_sf"/>
</dbReference>
<dbReference type="Gene3D" id="3.40.30.10">
    <property type="entry name" value="Glutaredoxin"/>
    <property type="match status" value="1"/>
</dbReference>
<dbReference type="SUPFAM" id="SSF52833">
    <property type="entry name" value="Thioredoxin-like"/>
    <property type="match status" value="1"/>
</dbReference>
<evidence type="ECO:0000313" key="8">
    <source>
        <dbReference type="Proteomes" id="UP000632498"/>
    </source>
</evidence>
<keyword evidence="8" id="KW-1185">Reference proteome</keyword>
<keyword evidence="4" id="KW-0676">Redox-active center</keyword>
<dbReference type="AlphaFoldDB" id="A0A917C7C5"/>
<reference evidence="7" key="1">
    <citation type="journal article" date="2014" name="Int. J. Syst. Evol. Microbiol.">
        <title>Complete genome sequence of Corynebacterium casei LMG S-19264T (=DSM 44701T), isolated from a smear-ripened cheese.</title>
        <authorList>
            <consortium name="US DOE Joint Genome Institute (JGI-PGF)"/>
            <person name="Walter F."/>
            <person name="Albersmeier A."/>
            <person name="Kalinowski J."/>
            <person name="Ruckert C."/>
        </authorList>
    </citation>
    <scope>NUCLEOTIDE SEQUENCE</scope>
    <source>
        <strain evidence="7">CGMCC 1.15254</strain>
    </source>
</reference>
<comment type="caution">
    <text evidence="7">The sequence shown here is derived from an EMBL/GenBank/DDBJ whole genome shotgun (WGS) entry which is preliminary data.</text>
</comment>
<keyword evidence="3" id="KW-1015">Disulfide bond</keyword>
<accession>A0A917C7C5</accession>
<gene>
    <name evidence="7" type="ORF">GCM10011332_27810</name>
</gene>
<dbReference type="PROSITE" id="PS51352">
    <property type="entry name" value="THIOREDOXIN_2"/>
    <property type="match status" value="1"/>
</dbReference>
<dbReference type="Pfam" id="PF18312">
    <property type="entry name" value="ScsC_N"/>
    <property type="match status" value="1"/>
</dbReference>
<evidence type="ECO:0000256" key="4">
    <source>
        <dbReference type="ARBA" id="ARBA00023284"/>
    </source>
</evidence>
<evidence type="ECO:0000256" key="5">
    <source>
        <dbReference type="SAM" id="SignalP"/>
    </source>
</evidence>
<protein>
    <submittedName>
        <fullName evidence="7">DSBA oxidoreductase</fullName>
    </submittedName>
</protein>
<dbReference type="RefSeq" id="WP_188666323.1">
    <property type="nucleotide sequence ID" value="NZ_BMHV01000024.1"/>
</dbReference>
<keyword evidence="1 5" id="KW-0732">Signal</keyword>
<dbReference type="CDD" id="cd03023">
    <property type="entry name" value="DsbA_Com1_like"/>
    <property type="match status" value="1"/>
</dbReference>
<proteinExistence type="predicted"/>
<reference evidence="7" key="2">
    <citation type="submission" date="2020-09" db="EMBL/GenBank/DDBJ databases">
        <authorList>
            <person name="Sun Q."/>
            <person name="Zhou Y."/>
        </authorList>
    </citation>
    <scope>NUCLEOTIDE SEQUENCE</scope>
    <source>
        <strain evidence="7">CGMCC 1.15254</strain>
    </source>
</reference>
<keyword evidence="2" id="KW-0560">Oxidoreductase</keyword>
<dbReference type="Proteomes" id="UP000632498">
    <property type="component" value="Unassembled WGS sequence"/>
</dbReference>
<evidence type="ECO:0000256" key="1">
    <source>
        <dbReference type="ARBA" id="ARBA00022729"/>
    </source>
</evidence>
<dbReference type="InterPro" id="IPR001853">
    <property type="entry name" value="DSBA-like_thioredoxin_dom"/>
</dbReference>
<dbReference type="InterPro" id="IPR041205">
    <property type="entry name" value="ScsC_N"/>
</dbReference>
<feature type="chain" id="PRO_5037034123" evidence="5">
    <location>
        <begin position="21"/>
        <end position="243"/>
    </location>
</feature>
<organism evidence="7 8">
    <name type="scientific">Terasakiella brassicae</name>
    <dbReference type="NCBI Taxonomy" id="1634917"/>
    <lineage>
        <taxon>Bacteria</taxon>
        <taxon>Pseudomonadati</taxon>
        <taxon>Pseudomonadota</taxon>
        <taxon>Alphaproteobacteria</taxon>
        <taxon>Rhodospirillales</taxon>
        <taxon>Terasakiellaceae</taxon>
        <taxon>Terasakiella</taxon>
    </lineage>
</organism>
<feature type="domain" description="Thioredoxin" evidence="6">
    <location>
        <begin position="71"/>
        <end position="242"/>
    </location>
</feature>
<dbReference type="GO" id="GO:0016491">
    <property type="term" value="F:oxidoreductase activity"/>
    <property type="evidence" value="ECO:0007669"/>
    <property type="project" value="UniProtKB-KW"/>
</dbReference>
<dbReference type="InterPro" id="IPR013766">
    <property type="entry name" value="Thioredoxin_domain"/>
</dbReference>
<evidence type="ECO:0000256" key="2">
    <source>
        <dbReference type="ARBA" id="ARBA00023002"/>
    </source>
</evidence>
<evidence type="ECO:0000313" key="7">
    <source>
        <dbReference type="EMBL" id="GGF72282.1"/>
    </source>
</evidence>
<name>A0A917C7C5_9PROT</name>
<dbReference type="PANTHER" id="PTHR13887">
    <property type="entry name" value="GLUTATHIONE S-TRANSFERASE KAPPA"/>
    <property type="match status" value="1"/>
</dbReference>
<dbReference type="Pfam" id="PF01323">
    <property type="entry name" value="DSBA"/>
    <property type="match status" value="1"/>
</dbReference>
<sequence length="243" mass="26983">MLRIFTVLFLSFILFSPANAADQLSTTQQDEVRKLVRETLLTNPEILMEAMNVLQQRQEEQKEKAQKAALLSLGDSIENGPLTPIAGNPDGDVTMIEFFDYQCGYCKRAFPGVMEVINSDKNIRYVLKEFAILGPESEVAARAALAAQKQDKYFEMHTALMTIRGRLNTDKIIKIAEDVGLDVQRLKTDMQGDDVSAEILSTRAIAQRLNITGTPAFIIGDQIIPGAIPPEGLKEAIAKERQK</sequence>
<evidence type="ECO:0000259" key="6">
    <source>
        <dbReference type="PROSITE" id="PS51352"/>
    </source>
</evidence>
<feature type="signal peptide" evidence="5">
    <location>
        <begin position="1"/>
        <end position="20"/>
    </location>
</feature>
<evidence type="ECO:0000256" key="3">
    <source>
        <dbReference type="ARBA" id="ARBA00023157"/>
    </source>
</evidence>